<feature type="domain" description="Amine oxidase" evidence="8">
    <location>
        <begin position="14"/>
        <end position="487"/>
    </location>
</feature>
<dbReference type="InterPro" id="IPR001613">
    <property type="entry name" value="Flavin_amine_oxidase"/>
</dbReference>
<feature type="binding site" evidence="6">
    <location>
        <begin position="62"/>
        <end position="65"/>
    </location>
    <ligand>
        <name>FAD</name>
        <dbReference type="ChEBI" id="CHEBI:57692"/>
    </ligand>
</feature>
<comment type="cofactor">
    <cofactor evidence="1 7">
        <name>FAD</name>
        <dbReference type="ChEBI" id="CHEBI:57692"/>
    </cofactor>
</comment>
<evidence type="ECO:0000256" key="5">
    <source>
        <dbReference type="ARBA" id="ARBA00048448"/>
    </source>
</evidence>
<dbReference type="AlphaFoldDB" id="A0A2G8LAI7"/>
<dbReference type="SUPFAM" id="SSF54373">
    <property type="entry name" value="FAD-linked reductases, C-terminal domain"/>
    <property type="match status" value="1"/>
</dbReference>
<dbReference type="SUPFAM" id="SSF51905">
    <property type="entry name" value="FAD/NAD(P)-binding domain"/>
    <property type="match status" value="1"/>
</dbReference>
<evidence type="ECO:0000256" key="4">
    <source>
        <dbReference type="ARBA" id="ARBA00023002"/>
    </source>
</evidence>
<dbReference type="InterPro" id="IPR002937">
    <property type="entry name" value="Amino_oxidase"/>
</dbReference>
<dbReference type="OrthoDB" id="7777654at2759"/>
<sequence length="492" mass="53802">MSSSVDVVVIGAGLSGLSAAYTIVKENSSANVVVLEATDNIGGPILSQTLRGANGEDVWDVGAGRIGTKQKEIMGLIQEFGLETYPHYNDGKKFWILTDGKIKKYSGNIPPLPYTSLVDMLRYFNKVDGLQGKVNVKDATATAKAEEWDNMTVEELKTKTLWTKGKKIKNLVIFLPFKQKGTIDIMTGLFFGGFRCDQLSVMQYLHLIATCGSWNSHIAAEGTGKIDVRIKIDFSIAIILSATILTLAQGGTRKLVDGLVSHIGQDKIITGSKVNSIEHQSNSAVVTTEAGKAYTAKCVIVACIPSANINFNPPLSIPRVLPGSGFGVQFVITYKKSFWREAGSCAEVMNTQGTMEMLQGKDDHPIVTLFDHTSPNDNPALMGIFGANLAMDKSMEERKQIALKFLKEIFETDETQNFLDYKDIAWKPYDRYPPIESLKETKPSEILSNMLKPEGVVHWAGARTGLAWADCLNGAVEAGQRSAKEVLKTHLN</sequence>
<dbReference type="GO" id="GO:0005741">
    <property type="term" value="C:mitochondrial outer membrane"/>
    <property type="evidence" value="ECO:0007669"/>
    <property type="project" value="UniProtKB-SubCell"/>
</dbReference>
<evidence type="ECO:0000256" key="6">
    <source>
        <dbReference type="PIRSR" id="PIRSR601613-1"/>
    </source>
</evidence>
<keyword evidence="7" id="KW-0274">FAD</keyword>
<comment type="similarity">
    <text evidence="3 7">Belongs to the flavin monoamine oxidase family.</text>
</comment>
<evidence type="ECO:0000313" key="9">
    <source>
        <dbReference type="EMBL" id="PIK57277.1"/>
    </source>
</evidence>
<comment type="subcellular location">
    <subcellularLocation>
        <location evidence="2">Mitochondrion outer membrane</location>
        <topology evidence="2">Single-pass type IV membrane protein</topology>
        <orientation evidence="2">Cytoplasmic side</orientation>
    </subcellularLocation>
</comment>
<feature type="binding site" evidence="6">
    <location>
        <position position="65"/>
    </location>
    <ligand>
        <name>substrate</name>
    </ligand>
</feature>
<dbReference type="STRING" id="307972.A0A2G8LAI7"/>
<evidence type="ECO:0000256" key="1">
    <source>
        <dbReference type="ARBA" id="ARBA00001974"/>
    </source>
</evidence>
<dbReference type="Proteomes" id="UP000230750">
    <property type="component" value="Unassembled WGS sequence"/>
</dbReference>
<dbReference type="GO" id="GO:0008131">
    <property type="term" value="F:primary methylamine oxidase activity"/>
    <property type="evidence" value="ECO:0007669"/>
    <property type="project" value="UniProtKB-ARBA"/>
</dbReference>
<protein>
    <recommendedName>
        <fullName evidence="7">Amine oxidase</fullName>
        <ecNumber evidence="7">1.4.3.-</ecNumber>
    </recommendedName>
</protein>
<evidence type="ECO:0000313" key="10">
    <source>
        <dbReference type="Proteomes" id="UP000230750"/>
    </source>
</evidence>
<dbReference type="PANTHER" id="PTHR43563">
    <property type="entry name" value="AMINE OXIDASE"/>
    <property type="match status" value="1"/>
</dbReference>
<dbReference type="EC" id="1.4.3.-" evidence="7"/>
<proteinExistence type="inferred from homology"/>
<dbReference type="PANTHER" id="PTHR43563:SF14">
    <property type="entry name" value="AMINE OXIDASE"/>
    <property type="match status" value="1"/>
</dbReference>
<feature type="binding site" evidence="6">
    <location>
        <position position="15"/>
    </location>
    <ligand>
        <name>FAD</name>
        <dbReference type="ChEBI" id="CHEBI:57692"/>
    </ligand>
</feature>
<feature type="binding site" evidence="6">
    <location>
        <position position="274"/>
    </location>
    <ligand>
        <name>FAD</name>
        <dbReference type="ChEBI" id="CHEBI:57692"/>
    </ligand>
</feature>
<dbReference type="EMBL" id="MRZV01000147">
    <property type="protein sequence ID" value="PIK57277.1"/>
    <property type="molecule type" value="Genomic_DNA"/>
</dbReference>
<accession>A0A2G8LAI7</accession>
<dbReference type="Pfam" id="PF01593">
    <property type="entry name" value="Amino_oxidase"/>
    <property type="match status" value="1"/>
</dbReference>
<gene>
    <name evidence="9" type="ORF">BSL78_05785</name>
</gene>
<keyword evidence="4 7" id="KW-0560">Oxidoreductase</keyword>
<dbReference type="Gene3D" id="3.50.50.60">
    <property type="entry name" value="FAD/NAD(P)-binding domain"/>
    <property type="match status" value="1"/>
</dbReference>
<evidence type="ECO:0000256" key="2">
    <source>
        <dbReference type="ARBA" id="ARBA00004362"/>
    </source>
</evidence>
<evidence type="ECO:0000256" key="7">
    <source>
        <dbReference type="RuleBase" id="RU362067"/>
    </source>
</evidence>
<feature type="binding site" evidence="6">
    <location>
        <begin position="36"/>
        <end position="37"/>
    </location>
    <ligand>
        <name>FAD</name>
        <dbReference type="ChEBI" id="CHEBI:57692"/>
    </ligand>
</feature>
<dbReference type="PRINTS" id="PR00757">
    <property type="entry name" value="AMINEOXDASEF"/>
</dbReference>
<reference evidence="9 10" key="1">
    <citation type="journal article" date="2017" name="PLoS Biol.">
        <title>The sea cucumber genome provides insights into morphological evolution and visceral regeneration.</title>
        <authorList>
            <person name="Zhang X."/>
            <person name="Sun L."/>
            <person name="Yuan J."/>
            <person name="Sun Y."/>
            <person name="Gao Y."/>
            <person name="Zhang L."/>
            <person name="Li S."/>
            <person name="Dai H."/>
            <person name="Hamel J.F."/>
            <person name="Liu C."/>
            <person name="Yu Y."/>
            <person name="Liu S."/>
            <person name="Lin W."/>
            <person name="Guo K."/>
            <person name="Jin S."/>
            <person name="Xu P."/>
            <person name="Storey K.B."/>
            <person name="Huan P."/>
            <person name="Zhang T."/>
            <person name="Zhou Y."/>
            <person name="Zhang J."/>
            <person name="Lin C."/>
            <person name="Li X."/>
            <person name="Xing L."/>
            <person name="Huo D."/>
            <person name="Sun M."/>
            <person name="Wang L."/>
            <person name="Mercier A."/>
            <person name="Li F."/>
            <person name="Yang H."/>
            <person name="Xiang J."/>
        </authorList>
    </citation>
    <scope>NUCLEOTIDE SEQUENCE [LARGE SCALE GENOMIC DNA]</scope>
    <source>
        <strain evidence="9">Shaxun</strain>
        <tissue evidence="9">Muscle</tissue>
    </source>
</reference>
<keyword evidence="7" id="KW-0285">Flavoprotein</keyword>
<evidence type="ECO:0000256" key="3">
    <source>
        <dbReference type="ARBA" id="ARBA00005995"/>
    </source>
</evidence>
<keyword evidence="10" id="KW-1185">Reference proteome</keyword>
<comment type="caution">
    <text evidence="9">The sequence shown here is derived from an EMBL/GenBank/DDBJ whole genome shotgun (WGS) entry which is preliminary data.</text>
</comment>
<organism evidence="9 10">
    <name type="scientific">Stichopus japonicus</name>
    <name type="common">Sea cucumber</name>
    <dbReference type="NCBI Taxonomy" id="307972"/>
    <lineage>
        <taxon>Eukaryota</taxon>
        <taxon>Metazoa</taxon>
        <taxon>Echinodermata</taxon>
        <taxon>Eleutherozoa</taxon>
        <taxon>Echinozoa</taxon>
        <taxon>Holothuroidea</taxon>
        <taxon>Aspidochirotacea</taxon>
        <taxon>Aspidochirotida</taxon>
        <taxon>Stichopodidae</taxon>
        <taxon>Apostichopus</taxon>
    </lineage>
</organism>
<dbReference type="InterPro" id="IPR050703">
    <property type="entry name" value="Flavin_MAO"/>
</dbReference>
<dbReference type="InterPro" id="IPR036188">
    <property type="entry name" value="FAD/NAD-bd_sf"/>
</dbReference>
<dbReference type="GO" id="GO:0097621">
    <property type="term" value="F:monoamine oxidase activity"/>
    <property type="evidence" value="ECO:0007669"/>
    <property type="project" value="UniProtKB-EC"/>
</dbReference>
<comment type="catalytic activity">
    <reaction evidence="5">
        <text>a secondary aliphatic amine + O2 + H2O = a primary amine + an aldehyde + H2O2</text>
        <dbReference type="Rhea" id="RHEA:26414"/>
        <dbReference type="ChEBI" id="CHEBI:15377"/>
        <dbReference type="ChEBI" id="CHEBI:15379"/>
        <dbReference type="ChEBI" id="CHEBI:16240"/>
        <dbReference type="ChEBI" id="CHEBI:17478"/>
        <dbReference type="ChEBI" id="CHEBI:58855"/>
        <dbReference type="ChEBI" id="CHEBI:65296"/>
        <dbReference type="EC" id="1.4.3.4"/>
    </reaction>
</comment>
<name>A0A2G8LAI7_STIJA</name>
<evidence type="ECO:0000259" key="8">
    <source>
        <dbReference type="Pfam" id="PF01593"/>
    </source>
</evidence>